<dbReference type="InterPro" id="IPR050361">
    <property type="entry name" value="MPP/UQCRC_Complex"/>
</dbReference>
<reference evidence="3 4" key="1">
    <citation type="submission" date="2017-07" db="EMBL/GenBank/DDBJ databases">
        <title>Isolation and whole genome analysis of endospore-forming bacteria from heroin.</title>
        <authorList>
            <person name="Kalinowski J."/>
            <person name="Ahrens B."/>
            <person name="Al-Dilaimi A."/>
            <person name="Winkler A."/>
            <person name="Wibberg D."/>
            <person name="Schleenbecker U."/>
            <person name="Ruckert C."/>
            <person name="Wolfel R."/>
            <person name="Grass G."/>
        </authorList>
    </citation>
    <scope>NUCLEOTIDE SEQUENCE [LARGE SCALE GENOMIC DNA]</scope>
    <source>
        <strain evidence="3 4">7537-G1</strain>
    </source>
</reference>
<sequence>MDRIVFENGIRLVTDHIEAHNTFSMGIFLPYGSKYETKEENGISHFIEHLLFQENYYFKKREINEIVENIGGRINAFTTKEYMCI</sequence>
<dbReference type="SUPFAM" id="SSF63411">
    <property type="entry name" value="LuxS/MPP-like metallohydrolase"/>
    <property type="match status" value="1"/>
</dbReference>
<accession>A0A268EDD4</accession>
<evidence type="ECO:0000313" key="4">
    <source>
        <dbReference type="Proteomes" id="UP000215596"/>
    </source>
</evidence>
<evidence type="ECO:0000259" key="2">
    <source>
        <dbReference type="Pfam" id="PF00675"/>
    </source>
</evidence>
<dbReference type="Gene3D" id="3.30.830.10">
    <property type="entry name" value="Metalloenzyme, LuxS/M16 peptidase-like"/>
    <property type="match status" value="1"/>
</dbReference>
<dbReference type="InterPro" id="IPR011765">
    <property type="entry name" value="Pept_M16_N"/>
</dbReference>
<gene>
    <name evidence="3" type="ORF">CHH67_25785</name>
</gene>
<dbReference type="EMBL" id="NPBY01000151">
    <property type="protein sequence ID" value="PAD71139.1"/>
    <property type="molecule type" value="Genomic_DNA"/>
</dbReference>
<dbReference type="Proteomes" id="UP000215596">
    <property type="component" value="Unassembled WGS sequence"/>
</dbReference>
<comment type="similarity">
    <text evidence="1">Belongs to the peptidase M16 family.</text>
</comment>
<feature type="non-terminal residue" evidence="3">
    <location>
        <position position="85"/>
    </location>
</feature>
<name>A0A268EDD4_9BACL</name>
<dbReference type="InterPro" id="IPR011249">
    <property type="entry name" value="Metalloenz_LuxS/M16"/>
</dbReference>
<dbReference type="AlphaFoldDB" id="A0A268EDD4"/>
<protein>
    <recommendedName>
        <fullName evidence="2">Peptidase M16 N-terminal domain-containing protein</fullName>
    </recommendedName>
</protein>
<evidence type="ECO:0000313" key="3">
    <source>
        <dbReference type="EMBL" id="PAD71139.1"/>
    </source>
</evidence>
<proteinExistence type="inferred from homology"/>
<dbReference type="OrthoDB" id="9811314at2"/>
<dbReference type="PANTHER" id="PTHR11851:SF49">
    <property type="entry name" value="MITOCHONDRIAL-PROCESSING PEPTIDASE SUBUNIT ALPHA"/>
    <property type="match status" value="1"/>
</dbReference>
<comment type="caution">
    <text evidence="3">The sequence shown here is derived from an EMBL/GenBank/DDBJ whole genome shotgun (WGS) entry which is preliminary data.</text>
</comment>
<feature type="domain" description="Peptidase M16 N-terminal" evidence="2">
    <location>
        <begin position="13"/>
        <end position="84"/>
    </location>
</feature>
<dbReference type="Pfam" id="PF00675">
    <property type="entry name" value="Peptidase_M16"/>
    <property type="match status" value="1"/>
</dbReference>
<organism evidence="3 4">
    <name type="scientific">Paenibacillus campinasensis</name>
    <dbReference type="NCBI Taxonomy" id="66347"/>
    <lineage>
        <taxon>Bacteria</taxon>
        <taxon>Bacillati</taxon>
        <taxon>Bacillota</taxon>
        <taxon>Bacilli</taxon>
        <taxon>Bacillales</taxon>
        <taxon>Paenibacillaceae</taxon>
        <taxon>Paenibacillus</taxon>
    </lineage>
</organism>
<dbReference type="RefSeq" id="WP_144029328.1">
    <property type="nucleotide sequence ID" value="NZ_NPBY01000151.1"/>
</dbReference>
<dbReference type="PANTHER" id="PTHR11851">
    <property type="entry name" value="METALLOPROTEASE"/>
    <property type="match status" value="1"/>
</dbReference>
<evidence type="ECO:0000256" key="1">
    <source>
        <dbReference type="ARBA" id="ARBA00007261"/>
    </source>
</evidence>
<dbReference type="GO" id="GO:0046872">
    <property type="term" value="F:metal ion binding"/>
    <property type="evidence" value="ECO:0007669"/>
    <property type="project" value="InterPro"/>
</dbReference>